<name>A0A5B0SJR0_PUCGR</name>
<proteinExistence type="predicted"/>
<protein>
    <submittedName>
        <fullName evidence="1">Uncharacterized protein</fullName>
    </submittedName>
</protein>
<organism evidence="1 2">
    <name type="scientific">Puccinia graminis f. sp. tritici</name>
    <dbReference type="NCBI Taxonomy" id="56615"/>
    <lineage>
        <taxon>Eukaryota</taxon>
        <taxon>Fungi</taxon>
        <taxon>Dikarya</taxon>
        <taxon>Basidiomycota</taxon>
        <taxon>Pucciniomycotina</taxon>
        <taxon>Pucciniomycetes</taxon>
        <taxon>Pucciniales</taxon>
        <taxon>Pucciniaceae</taxon>
        <taxon>Puccinia</taxon>
    </lineage>
</organism>
<dbReference type="Proteomes" id="UP000325313">
    <property type="component" value="Unassembled WGS sequence"/>
</dbReference>
<accession>A0A5B0SJR0</accession>
<comment type="caution">
    <text evidence="1">The sequence shown here is derived from an EMBL/GenBank/DDBJ whole genome shotgun (WGS) entry which is preliminary data.</text>
</comment>
<evidence type="ECO:0000313" key="1">
    <source>
        <dbReference type="EMBL" id="KAA1137403.1"/>
    </source>
</evidence>
<evidence type="ECO:0000313" key="2">
    <source>
        <dbReference type="Proteomes" id="UP000325313"/>
    </source>
</evidence>
<sequence>MNKIDNSANHIILGVFKTTPRNFLLRDSPLIPFFDIVKRENHLYIIKKCTAPSTHPIKRLINSEISNSPSSHLSPIHSIFDKHLFSNYDLQSIETIHPHIINPWEKFSLPISNLKIKKEEIKSKVQHQIINVKNKSEHLIFTDGSNIPEIGSASAAILDNSFSFSCQINDSNKALAFEAEVQAVLNDPPLSMF</sequence>
<dbReference type="EMBL" id="VDEP01000008">
    <property type="protein sequence ID" value="KAA1137403.1"/>
    <property type="molecule type" value="Genomic_DNA"/>
</dbReference>
<reference evidence="1 2" key="1">
    <citation type="submission" date="2019-05" db="EMBL/GenBank/DDBJ databases">
        <title>Emergence of the Ug99 lineage of the wheat stem rust pathogen through somatic hybridization.</title>
        <authorList>
            <person name="Li F."/>
            <person name="Upadhyaya N.M."/>
            <person name="Sperschneider J."/>
            <person name="Matny O."/>
            <person name="Nguyen-Phuc H."/>
            <person name="Mago R."/>
            <person name="Raley C."/>
            <person name="Miller M.E."/>
            <person name="Silverstein K.A.T."/>
            <person name="Henningsen E."/>
            <person name="Hirsch C.D."/>
            <person name="Visser B."/>
            <person name="Pretorius Z.A."/>
            <person name="Steffenson B.J."/>
            <person name="Schwessinger B."/>
            <person name="Dodds P.N."/>
            <person name="Figueroa M."/>
        </authorList>
    </citation>
    <scope>NUCLEOTIDE SEQUENCE [LARGE SCALE GENOMIC DNA]</scope>
    <source>
        <strain evidence="1 2">Ug99</strain>
    </source>
</reference>
<dbReference type="AlphaFoldDB" id="A0A5B0SJR0"/>
<gene>
    <name evidence="1" type="ORF">PGTUg99_008623</name>
</gene>